<organism evidence="1 2">
    <name type="scientific">Tianweitania aestuarii</name>
    <dbReference type="NCBI Taxonomy" id="2814886"/>
    <lineage>
        <taxon>Bacteria</taxon>
        <taxon>Pseudomonadati</taxon>
        <taxon>Pseudomonadota</taxon>
        <taxon>Alphaproteobacteria</taxon>
        <taxon>Hyphomicrobiales</taxon>
        <taxon>Phyllobacteriaceae</taxon>
        <taxon>Tianweitania</taxon>
    </lineage>
</organism>
<dbReference type="RefSeq" id="WP_213983631.1">
    <property type="nucleotide sequence ID" value="NZ_JAFMNX010000001.1"/>
</dbReference>
<name>A0ABS5RSN0_9HYPH</name>
<gene>
    <name evidence="1" type="ORF">JYU29_05080</name>
</gene>
<comment type="caution">
    <text evidence="1">The sequence shown here is derived from an EMBL/GenBank/DDBJ whole genome shotgun (WGS) entry which is preliminary data.</text>
</comment>
<protein>
    <submittedName>
        <fullName evidence="1">Uncharacterized protein</fullName>
    </submittedName>
</protein>
<evidence type="ECO:0000313" key="1">
    <source>
        <dbReference type="EMBL" id="MBS9720060.1"/>
    </source>
</evidence>
<dbReference type="EMBL" id="JAFMNX010000001">
    <property type="protein sequence ID" value="MBS9720060.1"/>
    <property type="molecule type" value="Genomic_DNA"/>
</dbReference>
<accession>A0ABS5RSN0</accession>
<evidence type="ECO:0000313" key="2">
    <source>
        <dbReference type="Proteomes" id="UP001297272"/>
    </source>
</evidence>
<proteinExistence type="predicted"/>
<sequence length="46" mass="5182">MAEIQTTRELARQAAIFEKLRRDYFALYLSVSPLALEAARKAQVAA</sequence>
<keyword evidence="2" id="KW-1185">Reference proteome</keyword>
<dbReference type="Proteomes" id="UP001297272">
    <property type="component" value="Unassembled WGS sequence"/>
</dbReference>
<reference evidence="1 2" key="1">
    <citation type="submission" date="2021-03" db="EMBL/GenBank/DDBJ databases">
        <title>Tianweitania aestuarii sp. nov., isolated from a tidal flat.</title>
        <authorList>
            <person name="Park S."/>
            <person name="Yoon J.-H."/>
        </authorList>
    </citation>
    <scope>NUCLEOTIDE SEQUENCE [LARGE SCALE GENOMIC DNA]</scope>
    <source>
        <strain evidence="1 2">BSSL-BM11</strain>
    </source>
</reference>